<accession>A0A0A9D254</accession>
<dbReference type="EMBL" id="GBRH01215241">
    <property type="protein sequence ID" value="JAD82654.1"/>
    <property type="molecule type" value="Transcribed_RNA"/>
</dbReference>
<dbReference type="AlphaFoldDB" id="A0A0A9D254"/>
<evidence type="ECO:0000313" key="1">
    <source>
        <dbReference type="EMBL" id="JAD82654.1"/>
    </source>
</evidence>
<reference evidence="1" key="2">
    <citation type="journal article" date="2015" name="Data Brief">
        <title>Shoot transcriptome of the giant reed, Arundo donax.</title>
        <authorList>
            <person name="Barrero R.A."/>
            <person name="Guerrero F.D."/>
            <person name="Moolhuijzen P."/>
            <person name="Goolsby J.A."/>
            <person name="Tidwell J."/>
            <person name="Bellgard S.E."/>
            <person name="Bellgard M.I."/>
        </authorList>
    </citation>
    <scope>NUCLEOTIDE SEQUENCE</scope>
    <source>
        <tissue evidence="1">Shoot tissue taken approximately 20 cm above the soil surface</tissue>
    </source>
</reference>
<protein>
    <submittedName>
        <fullName evidence="1">Uncharacterized protein</fullName>
    </submittedName>
</protein>
<organism evidence="1">
    <name type="scientific">Arundo donax</name>
    <name type="common">Giant reed</name>
    <name type="synonym">Donax arundinaceus</name>
    <dbReference type="NCBI Taxonomy" id="35708"/>
    <lineage>
        <taxon>Eukaryota</taxon>
        <taxon>Viridiplantae</taxon>
        <taxon>Streptophyta</taxon>
        <taxon>Embryophyta</taxon>
        <taxon>Tracheophyta</taxon>
        <taxon>Spermatophyta</taxon>
        <taxon>Magnoliopsida</taxon>
        <taxon>Liliopsida</taxon>
        <taxon>Poales</taxon>
        <taxon>Poaceae</taxon>
        <taxon>PACMAD clade</taxon>
        <taxon>Arundinoideae</taxon>
        <taxon>Arundineae</taxon>
        <taxon>Arundo</taxon>
    </lineage>
</organism>
<proteinExistence type="predicted"/>
<reference evidence="1" key="1">
    <citation type="submission" date="2014-09" db="EMBL/GenBank/DDBJ databases">
        <authorList>
            <person name="Magalhaes I.L.F."/>
            <person name="Oliveira U."/>
            <person name="Santos F.R."/>
            <person name="Vidigal T.H.D.A."/>
            <person name="Brescovit A.D."/>
            <person name="Santos A.J."/>
        </authorList>
    </citation>
    <scope>NUCLEOTIDE SEQUENCE</scope>
    <source>
        <tissue evidence="1">Shoot tissue taken approximately 20 cm above the soil surface</tissue>
    </source>
</reference>
<name>A0A0A9D254_ARUDO</name>
<sequence>MADLSQVHALKLQSSVMSYCNSHTPCKEIRCTLNSLADNLYRLLLLYKLENILQNICRCLNQTKSQYFFQ</sequence>